<dbReference type="Proteomes" id="UP001218188">
    <property type="component" value="Unassembled WGS sequence"/>
</dbReference>
<evidence type="ECO:0000313" key="2">
    <source>
        <dbReference type="EMBL" id="KAJ7033288.1"/>
    </source>
</evidence>
<dbReference type="EMBL" id="JARJCM010000066">
    <property type="protein sequence ID" value="KAJ7033288.1"/>
    <property type="molecule type" value="Genomic_DNA"/>
</dbReference>
<proteinExistence type="predicted"/>
<sequence length="527" mass="57008">MKRQQRDSENLRTTDHTGGVATMTSFPYPINDDGVPIPPHQLHGYLLTHIAPIPTCMCDELQKPSESVCPDDICAHQTPRFDSRSMPDMDKPSSLPTFMLVLVMLITDHPGFGVKLLLCLLQLLLFAFLDHHGIELRILLELRSNNVFVASPGWAGNLFPLPAHSVKAEKPAQAVFPFTLTLRCRPFASHSSSAAVPTSIGDSIVVLMLSSSREGERALEELSFDLRMSTIVLPGIGVPGKLLVAQISPGLVVFLCGIIGHQEPLFSCADWSVIETEVEPKTRSIVMNLADATAPGPLFRMDDTGAVKVAHPAVGLRIVLENQAAFWALAYLTAKALPRAAPLVFCAAEHNHITALLDFFKNDEGQEFLGDEGRPPGAPVDDLAPPGYTDTILLDSRYRTSADTNFEGITVLESSGVLPQIEGYAEGEVWRGECAALKSWPIAQLVLLEREATVYKWQSGAGESGAINEESRSGLYCSKELGDSDWGSISIISVESVPLDGQIIAYKAVAPVAGKPHALNDSAGNMR</sequence>
<feature type="region of interest" description="Disordered" evidence="1">
    <location>
        <begin position="1"/>
        <end position="23"/>
    </location>
</feature>
<evidence type="ECO:0000313" key="3">
    <source>
        <dbReference type="Proteomes" id="UP001218188"/>
    </source>
</evidence>
<name>A0AAD6SVQ0_9AGAR</name>
<reference evidence="2" key="1">
    <citation type="submission" date="2023-03" db="EMBL/GenBank/DDBJ databases">
        <title>Massive genome expansion in bonnet fungi (Mycena s.s.) driven by repeated elements and novel gene families across ecological guilds.</title>
        <authorList>
            <consortium name="Lawrence Berkeley National Laboratory"/>
            <person name="Harder C.B."/>
            <person name="Miyauchi S."/>
            <person name="Viragh M."/>
            <person name="Kuo A."/>
            <person name="Thoen E."/>
            <person name="Andreopoulos B."/>
            <person name="Lu D."/>
            <person name="Skrede I."/>
            <person name="Drula E."/>
            <person name="Henrissat B."/>
            <person name="Morin E."/>
            <person name="Kohler A."/>
            <person name="Barry K."/>
            <person name="LaButti K."/>
            <person name="Morin E."/>
            <person name="Salamov A."/>
            <person name="Lipzen A."/>
            <person name="Mereny Z."/>
            <person name="Hegedus B."/>
            <person name="Baldrian P."/>
            <person name="Stursova M."/>
            <person name="Weitz H."/>
            <person name="Taylor A."/>
            <person name="Grigoriev I.V."/>
            <person name="Nagy L.G."/>
            <person name="Martin F."/>
            <person name="Kauserud H."/>
        </authorList>
    </citation>
    <scope>NUCLEOTIDE SEQUENCE</scope>
    <source>
        <strain evidence="2">CBHHK200</strain>
    </source>
</reference>
<evidence type="ECO:0000256" key="1">
    <source>
        <dbReference type="SAM" id="MobiDB-lite"/>
    </source>
</evidence>
<keyword evidence="3" id="KW-1185">Reference proteome</keyword>
<feature type="compositionally biased region" description="Basic and acidic residues" evidence="1">
    <location>
        <begin position="1"/>
        <end position="15"/>
    </location>
</feature>
<gene>
    <name evidence="2" type="ORF">C8F04DRAFT_1184269</name>
</gene>
<organism evidence="2 3">
    <name type="scientific">Mycena alexandri</name>
    <dbReference type="NCBI Taxonomy" id="1745969"/>
    <lineage>
        <taxon>Eukaryota</taxon>
        <taxon>Fungi</taxon>
        <taxon>Dikarya</taxon>
        <taxon>Basidiomycota</taxon>
        <taxon>Agaricomycotina</taxon>
        <taxon>Agaricomycetes</taxon>
        <taxon>Agaricomycetidae</taxon>
        <taxon>Agaricales</taxon>
        <taxon>Marasmiineae</taxon>
        <taxon>Mycenaceae</taxon>
        <taxon>Mycena</taxon>
    </lineage>
</organism>
<protein>
    <submittedName>
        <fullName evidence="2">Uncharacterized protein</fullName>
    </submittedName>
</protein>
<accession>A0AAD6SVQ0</accession>
<dbReference type="AlphaFoldDB" id="A0AAD6SVQ0"/>
<comment type="caution">
    <text evidence="2">The sequence shown here is derived from an EMBL/GenBank/DDBJ whole genome shotgun (WGS) entry which is preliminary data.</text>
</comment>